<dbReference type="UniPathway" id="UPA00070">
    <property type="reaction ID" value="UER00946"/>
</dbReference>
<evidence type="ECO:0000256" key="7">
    <source>
        <dbReference type="ARBA" id="ARBA00022643"/>
    </source>
</evidence>
<dbReference type="AlphaFoldDB" id="A0A0L0CPQ6"/>
<dbReference type="SUPFAM" id="SSF51395">
    <property type="entry name" value="FMN-linked oxidoreductases"/>
    <property type="match status" value="1"/>
</dbReference>
<keyword evidence="19" id="KW-1185">Reference proteome</keyword>
<dbReference type="CDD" id="cd04738">
    <property type="entry name" value="DHOD_2_like"/>
    <property type="match status" value="1"/>
</dbReference>
<comment type="cofactor">
    <cofactor evidence="16">
        <name>FMN</name>
        <dbReference type="ChEBI" id="CHEBI:58210"/>
    </cofactor>
    <text evidence="16">Binds 1 FMN per subunit.</text>
</comment>
<reference evidence="18 19" key="1">
    <citation type="journal article" date="2015" name="Nat. Commun.">
        <title>Lucilia cuprina genome unlocks parasitic fly biology to underpin future interventions.</title>
        <authorList>
            <person name="Anstead C.A."/>
            <person name="Korhonen P.K."/>
            <person name="Young N.D."/>
            <person name="Hall R.S."/>
            <person name="Jex A.R."/>
            <person name="Murali S.C."/>
            <person name="Hughes D.S."/>
            <person name="Lee S.F."/>
            <person name="Perry T."/>
            <person name="Stroehlein A.J."/>
            <person name="Ansell B.R."/>
            <person name="Breugelmans B."/>
            <person name="Hofmann A."/>
            <person name="Qu J."/>
            <person name="Dugan S."/>
            <person name="Lee S.L."/>
            <person name="Chao H."/>
            <person name="Dinh H."/>
            <person name="Han Y."/>
            <person name="Doddapaneni H.V."/>
            <person name="Worley K.C."/>
            <person name="Muzny D.M."/>
            <person name="Ioannidis P."/>
            <person name="Waterhouse R.M."/>
            <person name="Zdobnov E.M."/>
            <person name="James P.J."/>
            <person name="Bagnall N.H."/>
            <person name="Kotze A.C."/>
            <person name="Gibbs R.A."/>
            <person name="Richards S."/>
            <person name="Batterham P."/>
            <person name="Gasser R.B."/>
        </authorList>
    </citation>
    <scope>NUCLEOTIDE SEQUENCE [LARGE SCALE GENOMIC DNA]</scope>
    <source>
        <strain evidence="18 19">LS</strain>
        <tissue evidence="18">Full body</tissue>
    </source>
</reference>
<keyword evidence="6 16" id="KW-0285">Flavoprotein</keyword>
<accession>A0A0L0CPQ6</accession>
<dbReference type="PROSITE" id="PS00912">
    <property type="entry name" value="DHODEHASE_2"/>
    <property type="match status" value="1"/>
</dbReference>
<evidence type="ECO:0000256" key="14">
    <source>
        <dbReference type="ARBA" id="ARBA00023136"/>
    </source>
</evidence>
<proteinExistence type="inferred from homology"/>
<dbReference type="NCBIfam" id="TIGR01036">
    <property type="entry name" value="pyrD_sub2"/>
    <property type="match status" value="1"/>
</dbReference>
<evidence type="ECO:0000256" key="16">
    <source>
        <dbReference type="RuleBase" id="RU361255"/>
    </source>
</evidence>
<comment type="catalytic activity">
    <reaction evidence="15 16">
        <text>(S)-dihydroorotate + a quinone = orotate + a quinol</text>
        <dbReference type="Rhea" id="RHEA:30187"/>
        <dbReference type="ChEBI" id="CHEBI:24646"/>
        <dbReference type="ChEBI" id="CHEBI:30839"/>
        <dbReference type="ChEBI" id="CHEBI:30864"/>
        <dbReference type="ChEBI" id="CHEBI:132124"/>
        <dbReference type="EC" id="1.3.5.2"/>
    </reaction>
</comment>
<dbReference type="FunFam" id="3.20.20.70:FF:000066">
    <property type="entry name" value="Dihydroorotate dehydrogenase (quinone), mitochondrial"/>
    <property type="match status" value="1"/>
</dbReference>
<evidence type="ECO:0000256" key="9">
    <source>
        <dbReference type="ARBA" id="ARBA00022792"/>
    </source>
</evidence>
<evidence type="ECO:0000256" key="3">
    <source>
        <dbReference type="ARBA" id="ARBA00005359"/>
    </source>
</evidence>
<keyword evidence="12 16" id="KW-0560">Oxidoreductase</keyword>
<evidence type="ECO:0000259" key="17">
    <source>
        <dbReference type="Pfam" id="PF01180"/>
    </source>
</evidence>
<dbReference type="InterPro" id="IPR005719">
    <property type="entry name" value="Dihydroorotate_DH_2"/>
</dbReference>
<keyword evidence="7 16" id="KW-0288">FMN</keyword>
<evidence type="ECO:0000256" key="1">
    <source>
        <dbReference type="ARBA" id="ARBA00004434"/>
    </source>
</evidence>
<dbReference type="STRING" id="7375.A0A0L0CPQ6"/>
<dbReference type="GO" id="GO:0044205">
    <property type="term" value="P:'de novo' UMP biosynthetic process"/>
    <property type="evidence" value="ECO:0007669"/>
    <property type="project" value="UniProtKB-UniPathway"/>
</dbReference>
<dbReference type="OrthoDB" id="14784at2759"/>
<evidence type="ECO:0000256" key="12">
    <source>
        <dbReference type="ARBA" id="ARBA00023002"/>
    </source>
</evidence>
<evidence type="ECO:0000256" key="2">
    <source>
        <dbReference type="ARBA" id="ARBA00005161"/>
    </source>
</evidence>
<dbReference type="NCBIfam" id="NF003652">
    <property type="entry name" value="PRK05286.2-5"/>
    <property type="match status" value="1"/>
</dbReference>
<dbReference type="InterPro" id="IPR005720">
    <property type="entry name" value="Dihydroorotate_DH_cat"/>
</dbReference>
<evidence type="ECO:0000256" key="5">
    <source>
        <dbReference type="ARBA" id="ARBA00017599"/>
    </source>
</evidence>
<dbReference type="OMA" id="ERIKMGA"/>
<evidence type="ECO:0000256" key="6">
    <source>
        <dbReference type="ARBA" id="ARBA00022630"/>
    </source>
</evidence>
<dbReference type="Gene3D" id="3.20.20.70">
    <property type="entry name" value="Aldolase class I"/>
    <property type="match status" value="1"/>
</dbReference>
<evidence type="ECO:0000256" key="4">
    <source>
        <dbReference type="ARBA" id="ARBA00012791"/>
    </source>
</evidence>
<evidence type="ECO:0000313" key="18">
    <source>
        <dbReference type="EMBL" id="KNC34241.1"/>
    </source>
</evidence>
<organism evidence="18 19">
    <name type="scientific">Lucilia cuprina</name>
    <name type="common">Green bottle fly</name>
    <name type="synonym">Australian sheep blowfly</name>
    <dbReference type="NCBI Taxonomy" id="7375"/>
    <lineage>
        <taxon>Eukaryota</taxon>
        <taxon>Metazoa</taxon>
        <taxon>Ecdysozoa</taxon>
        <taxon>Arthropoda</taxon>
        <taxon>Hexapoda</taxon>
        <taxon>Insecta</taxon>
        <taxon>Pterygota</taxon>
        <taxon>Neoptera</taxon>
        <taxon>Endopterygota</taxon>
        <taxon>Diptera</taxon>
        <taxon>Brachycera</taxon>
        <taxon>Muscomorpha</taxon>
        <taxon>Oestroidea</taxon>
        <taxon>Calliphoridae</taxon>
        <taxon>Luciliinae</taxon>
        <taxon>Lucilia</taxon>
    </lineage>
</organism>
<evidence type="ECO:0000256" key="10">
    <source>
        <dbReference type="ARBA" id="ARBA00022946"/>
    </source>
</evidence>
<evidence type="ECO:0000256" key="8">
    <source>
        <dbReference type="ARBA" id="ARBA00022692"/>
    </source>
</evidence>
<gene>
    <name evidence="18" type="ORF">FF38_04732</name>
</gene>
<comment type="similarity">
    <text evidence="3 16">Belongs to the dihydroorotate dehydrogenase family. Type 2 subfamily.</text>
</comment>
<comment type="pathway">
    <text evidence="2 16">Pyrimidine metabolism; UMP biosynthesis via de novo pathway; orotate from (S)-dihydroorotate (quinone route): step 1/1.</text>
</comment>
<evidence type="ECO:0000313" key="19">
    <source>
        <dbReference type="Proteomes" id="UP000037069"/>
    </source>
</evidence>
<dbReference type="EMBL" id="JRES01000088">
    <property type="protein sequence ID" value="KNC34241.1"/>
    <property type="molecule type" value="Genomic_DNA"/>
</dbReference>
<evidence type="ECO:0000256" key="15">
    <source>
        <dbReference type="ARBA" id="ARBA00048639"/>
    </source>
</evidence>
<feature type="domain" description="Dihydroorotate dehydrogenase catalytic" evidence="17">
    <location>
        <begin position="79"/>
        <end position="377"/>
    </location>
</feature>
<sequence>MAARAPKVANKLKTLALVCTGGGLVFSGLCIYQGQEQYYEKILMPATRLLPPETSHKLAVWACKYKLFGKSNKPDDAVLQTDFFGLTLNNPLGIAAGFDKQGEAVEGLSQIGFGFVEIGSVTPEPQPGNPLPRVFRLVEDEAIINRYGFNSEGHAEVFKRLKALKDSGNFQGVLGINLGKNKTSPSAKEDYRKGVLIFGPIADYLVINISSPNTPGLRDLQGKKDLEALLETVIKTRNELHANNKVPVLLKLAPDLTQQDIKDIAAVVNKKSCRVDGLIVSNTTIARDNLKEVSLTALETGGLSGVPLRSKSTALIAEMYYQTGGKIPIMGVGGISSGQDAYEKIEAGASYLQLYTSFIFHGPPIVKRVKSELAEILKAKNYKSITEAVGSNYKHYLNNFVFLNPGNLIPDNVIASLTLSTRPSKK</sequence>
<dbReference type="GO" id="GO:0106430">
    <property type="term" value="F:dihydroorotate dehydrogenase (quinone) activity"/>
    <property type="evidence" value="ECO:0007669"/>
    <property type="project" value="UniProtKB-EC"/>
</dbReference>
<dbReference type="InterPro" id="IPR001295">
    <property type="entry name" value="Dihydroorotate_DH_CS"/>
</dbReference>
<dbReference type="PANTHER" id="PTHR48109:SF4">
    <property type="entry name" value="DIHYDROOROTATE DEHYDROGENASE (QUINONE), MITOCHONDRIAL"/>
    <property type="match status" value="1"/>
</dbReference>
<dbReference type="PROSITE" id="PS00911">
    <property type="entry name" value="DHODEHASE_1"/>
    <property type="match status" value="1"/>
</dbReference>
<dbReference type="Proteomes" id="UP000037069">
    <property type="component" value="Unassembled WGS sequence"/>
</dbReference>
<evidence type="ECO:0000256" key="11">
    <source>
        <dbReference type="ARBA" id="ARBA00022989"/>
    </source>
</evidence>
<name>A0A0L0CPQ6_LUCCU</name>
<keyword evidence="13 16" id="KW-0496">Mitochondrion</keyword>
<keyword evidence="8" id="KW-0812">Transmembrane</keyword>
<dbReference type="Pfam" id="PF01180">
    <property type="entry name" value="DHO_dh"/>
    <property type="match status" value="1"/>
</dbReference>
<dbReference type="InterPro" id="IPR050074">
    <property type="entry name" value="DHO_dehydrogenase"/>
</dbReference>
<dbReference type="EC" id="1.3.5.2" evidence="4 16"/>
<keyword evidence="9 16" id="KW-0999">Mitochondrion inner membrane</keyword>
<protein>
    <recommendedName>
        <fullName evidence="5 16">Dihydroorotate dehydrogenase (quinone), mitochondrial</fullName>
        <shortName evidence="16">DHOdehase</shortName>
        <ecNumber evidence="4 16">1.3.5.2</ecNumber>
    </recommendedName>
</protein>
<dbReference type="NCBIfam" id="NF003645">
    <property type="entry name" value="PRK05286.1-2"/>
    <property type="match status" value="1"/>
</dbReference>
<keyword evidence="14" id="KW-0472">Membrane</keyword>
<evidence type="ECO:0000256" key="13">
    <source>
        <dbReference type="ARBA" id="ARBA00023128"/>
    </source>
</evidence>
<dbReference type="PANTHER" id="PTHR48109">
    <property type="entry name" value="DIHYDROOROTATE DEHYDROGENASE (QUINONE), MITOCHONDRIAL-RELATED"/>
    <property type="match status" value="1"/>
</dbReference>
<comment type="subcellular location">
    <subcellularLocation>
        <location evidence="1 16">Mitochondrion inner membrane</location>
        <topology evidence="1 16">Single-pass membrane protein</topology>
    </subcellularLocation>
</comment>
<dbReference type="GO" id="GO:0005743">
    <property type="term" value="C:mitochondrial inner membrane"/>
    <property type="evidence" value="ECO:0007669"/>
    <property type="project" value="UniProtKB-SubCell"/>
</dbReference>
<keyword evidence="11" id="KW-1133">Transmembrane helix</keyword>
<dbReference type="GO" id="GO:0006207">
    <property type="term" value="P:'de novo' pyrimidine nucleobase biosynthetic process"/>
    <property type="evidence" value="ECO:0007669"/>
    <property type="project" value="InterPro"/>
</dbReference>
<keyword evidence="10" id="KW-0809">Transit peptide</keyword>
<dbReference type="InterPro" id="IPR013785">
    <property type="entry name" value="Aldolase_TIM"/>
</dbReference>
<comment type="caution">
    <text evidence="18">The sequence shown here is derived from an EMBL/GenBank/DDBJ whole genome shotgun (WGS) entry which is preliminary data.</text>
</comment>